<dbReference type="Proteomes" id="UP000223173">
    <property type="component" value="Segment"/>
</dbReference>
<dbReference type="EMBL" id="KX467643">
    <property type="protein sequence ID" value="AOS58389.1"/>
    <property type="molecule type" value="Genomic_DNA"/>
</dbReference>
<organism evidence="1">
    <name type="scientific">Sulfolobus islandicus filamentous virus 2</name>
    <dbReference type="NCBI Taxonomy" id="1902331"/>
    <lineage>
        <taxon>Viruses</taxon>
        <taxon>Adnaviria</taxon>
        <taxon>Zilligvirae</taxon>
        <taxon>Taleaviricota</taxon>
        <taxon>Tokiviricetes</taxon>
        <taxon>Ligamenvirales</taxon>
        <taxon>Lipothrixviridae</taxon>
        <taxon>Betalipothrixvirus</taxon>
        <taxon>Betalipothrixvirus hveragerdiense</taxon>
        <taxon>Sulfolobus islandicus filamentous virus</taxon>
    </lineage>
</organism>
<reference evidence="1" key="2">
    <citation type="submission" date="2016-06" db="EMBL/GenBank/DDBJ databases">
        <authorList>
            <person name="Kjaerup R.B."/>
            <person name="Dalgaard T.S."/>
            <person name="Juul-Madsen H.R."/>
        </authorList>
    </citation>
    <scope>NUCLEOTIDE SEQUENCE</scope>
</reference>
<evidence type="ECO:0000313" key="1">
    <source>
        <dbReference type="EMBL" id="AOS58389.1"/>
    </source>
</evidence>
<accession>A0A1D8BJ92</accession>
<proteinExistence type="predicted"/>
<sequence length="74" mass="8660">MSLCLREIGNKKVLYIPKQLEDNFDEGRVYPIIVEGKIVGLKCIRTAKRKCLYIPKQLEDLFKEGCYSFEYLKA</sequence>
<protein>
    <submittedName>
        <fullName evidence="1">Conserved lipothrixviral protein</fullName>
    </submittedName>
</protein>
<gene>
    <name evidence="1" type="primary">SIFV2_gp34</name>
</gene>
<reference evidence="1" key="1">
    <citation type="journal article" date="2014" name="Mol. Microbiol.">
        <title>Inter-viral conflicts that exploit host CRISPR immune systems of Sulfolobus.</title>
        <authorList>
            <person name="Erdmann S."/>
            <person name="Le Moine Bauer S."/>
            <person name="Garrett R.A."/>
        </authorList>
    </citation>
    <scope>NUCLEOTIDE SEQUENCE [LARGE SCALE GENOMIC DNA]</scope>
</reference>
<name>A0A1D8BJ92_SIFV</name>